<dbReference type="Proteomes" id="UP000237105">
    <property type="component" value="Unassembled WGS sequence"/>
</dbReference>
<dbReference type="AlphaFoldDB" id="A0A2P5AVR9"/>
<proteinExistence type="predicted"/>
<reference evidence="2" key="1">
    <citation type="submission" date="2016-06" db="EMBL/GenBank/DDBJ databases">
        <title>Parallel loss of symbiosis genes in relatives of nitrogen-fixing non-legume Parasponia.</title>
        <authorList>
            <person name="Van Velzen R."/>
            <person name="Holmer R."/>
            <person name="Bu F."/>
            <person name="Rutten L."/>
            <person name="Van Zeijl A."/>
            <person name="Liu W."/>
            <person name="Santuari L."/>
            <person name="Cao Q."/>
            <person name="Sharma T."/>
            <person name="Shen D."/>
            <person name="Roswanjaya Y."/>
            <person name="Wardhani T."/>
            <person name="Kalhor M.S."/>
            <person name="Jansen J."/>
            <person name="Van den Hoogen J."/>
            <person name="Gungor B."/>
            <person name="Hartog M."/>
            <person name="Hontelez J."/>
            <person name="Verver J."/>
            <person name="Yang W.-C."/>
            <person name="Schijlen E."/>
            <person name="Repin R."/>
            <person name="Schilthuizen M."/>
            <person name="Schranz E."/>
            <person name="Heidstra R."/>
            <person name="Miyata K."/>
            <person name="Fedorova E."/>
            <person name="Kohlen W."/>
            <person name="Bisseling T."/>
            <person name="Smit S."/>
            <person name="Geurts R."/>
        </authorList>
    </citation>
    <scope>NUCLEOTIDE SEQUENCE [LARGE SCALE GENOMIC DNA]</scope>
    <source>
        <strain evidence="2">cv. WU1-14</strain>
    </source>
</reference>
<evidence type="ECO:0000313" key="1">
    <source>
        <dbReference type="EMBL" id="PON40660.1"/>
    </source>
</evidence>
<keyword evidence="2" id="KW-1185">Reference proteome</keyword>
<dbReference type="EMBL" id="JXTB01000434">
    <property type="protein sequence ID" value="PON40660.1"/>
    <property type="molecule type" value="Genomic_DNA"/>
</dbReference>
<sequence length="90" mass="10313">MGGPKPKSRVQPLPTLNSQLWSEPSPIIGKLSYSQVMEARGSYSPRTHQVRSKIGMRIRRFDYLEDWTESLLSNGVGCHVNSERQINQIW</sequence>
<name>A0A2P5AVR9_PARAD</name>
<comment type="caution">
    <text evidence="1">The sequence shown here is derived from an EMBL/GenBank/DDBJ whole genome shotgun (WGS) entry which is preliminary data.</text>
</comment>
<accession>A0A2P5AVR9</accession>
<evidence type="ECO:0000313" key="2">
    <source>
        <dbReference type="Proteomes" id="UP000237105"/>
    </source>
</evidence>
<gene>
    <name evidence="1" type="ORF">PanWU01x14_295650</name>
</gene>
<organism evidence="1 2">
    <name type="scientific">Parasponia andersonii</name>
    <name type="common">Sponia andersonii</name>
    <dbReference type="NCBI Taxonomy" id="3476"/>
    <lineage>
        <taxon>Eukaryota</taxon>
        <taxon>Viridiplantae</taxon>
        <taxon>Streptophyta</taxon>
        <taxon>Embryophyta</taxon>
        <taxon>Tracheophyta</taxon>
        <taxon>Spermatophyta</taxon>
        <taxon>Magnoliopsida</taxon>
        <taxon>eudicotyledons</taxon>
        <taxon>Gunneridae</taxon>
        <taxon>Pentapetalae</taxon>
        <taxon>rosids</taxon>
        <taxon>fabids</taxon>
        <taxon>Rosales</taxon>
        <taxon>Cannabaceae</taxon>
        <taxon>Parasponia</taxon>
    </lineage>
</organism>
<protein>
    <submittedName>
        <fullName evidence="1">Uncharacterized protein</fullName>
    </submittedName>
</protein>